<protein>
    <submittedName>
        <fullName evidence="1">Uncharacterized protein</fullName>
    </submittedName>
</protein>
<gene>
    <name evidence="1" type="ORF">CHILSU_LOCUS10588</name>
</gene>
<evidence type="ECO:0000313" key="1">
    <source>
        <dbReference type="EMBL" id="CAH0407193.1"/>
    </source>
</evidence>
<sequence>MHLFPYKDYYNTRLSVLCSVVIRHLMNTAKEKVQGNSLFATTLVPLRIVVDNFEIWVNPTPQSYRFCRPLHIQYEKETANLILTEKSQVEKQIHELTPISVKTSQGHNVTFSCDLTLSVIDGKVLNIITGTSSQFRCPFCKITASQFNYLDLAQVAPTAKETMRHGINPLHAWIRILEFLLHLSYKNDALVRKWRINKNSKESEIGERRKIQVQTDLRSKLGLLVDVVKSNSGTTNDGNTAKTALSDKNQAIFTDILGLEPWLVEGLHIVLVTISCEFAIDAKKFGNFCRTLAEKYVRFYSWHPMTVTVHKILMHGEEIIASSALPIGMLSEQAAES</sequence>
<organism evidence="1 2">
    <name type="scientific">Chilo suppressalis</name>
    <name type="common">Asiatic rice borer moth</name>
    <dbReference type="NCBI Taxonomy" id="168631"/>
    <lineage>
        <taxon>Eukaryota</taxon>
        <taxon>Metazoa</taxon>
        <taxon>Ecdysozoa</taxon>
        <taxon>Arthropoda</taxon>
        <taxon>Hexapoda</taxon>
        <taxon>Insecta</taxon>
        <taxon>Pterygota</taxon>
        <taxon>Neoptera</taxon>
        <taxon>Endopterygota</taxon>
        <taxon>Lepidoptera</taxon>
        <taxon>Glossata</taxon>
        <taxon>Ditrysia</taxon>
        <taxon>Pyraloidea</taxon>
        <taxon>Crambidae</taxon>
        <taxon>Crambinae</taxon>
        <taxon>Chilo</taxon>
    </lineage>
</organism>
<proteinExistence type="predicted"/>
<keyword evidence="2" id="KW-1185">Reference proteome</keyword>
<reference evidence="1" key="1">
    <citation type="submission" date="2021-12" db="EMBL/GenBank/DDBJ databases">
        <authorList>
            <person name="King R."/>
        </authorList>
    </citation>
    <scope>NUCLEOTIDE SEQUENCE</scope>
</reference>
<dbReference type="Proteomes" id="UP001153292">
    <property type="component" value="Chromosome 8"/>
</dbReference>
<accession>A0ABN8BBD9</accession>
<dbReference type="EMBL" id="OU963901">
    <property type="protein sequence ID" value="CAH0407193.1"/>
    <property type="molecule type" value="Genomic_DNA"/>
</dbReference>
<evidence type="ECO:0000313" key="2">
    <source>
        <dbReference type="Proteomes" id="UP001153292"/>
    </source>
</evidence>
<name>A0ABN8BBD9_CHISP</name>